<dbReference type="InterPro" id="IPR029044">
    <property type="entry name" value="Nucleotide-diphossugar_trans"/>
</dbReference>
<dbReference type="PANTHER" id="PTHR22916">
    <property type="entry name" value="GLYCOSYLTRANSFERASE"/>
    <property type="match status" value="1"/>
</dbReference>
<sequence>MTPFFSVVIPLYNKEGFIEETLKSVLTQSFKYFEIIIVNDGSTDRSEDIVNSFKDFRIKIFTIKNHGASHARNYGIKKASGNYIALLDADDFWYENHLLTIFHLINEFPDMGMYCSGYNILLGGKHYKKSKLKYIPYGYKGLVKNYFESNLYDSIVNSSAVVIPKYIFDNISFFDVDLRSGQDTYLWTQIALKNSVAINNIVTSIYVKNDNSLSTSKATEDRLLLLDKFIEQEKTNKSLKKFMDMNRYAVALNFKMTNNILSKSIYKNIDPNNLSLKQKTIFLMPKNLLRYLYSLKTKLDRKGIFFYLYR</sequence>
<evidence type="ECO:0000259" key="1">
    <source>
        <dbReference type="Pfam" id="PF00535"/>
    </source>
</evidence>
<dbReference type="PANTHER" id="PTHR22916:SF3">
    <property type="entry name" value="UDP-GLCNAC:BETAGAL BETA-1,3-N-ACETYLGLUCOSAMINYLTRANSFERASE-LIKE PROTEIN 1"/>
    <property type="match status" value="1"/>
</dbReference>
<name>A0ABT8WCY2_9FLAO</name>
<dbReference type="Pfam" id="PF00535">
    <property type="entry name" value="Glycos_transf_2"/>
    <property type="match status" value="1"/>
</dbReference>
<dbReference type="GO" id="GO:0016757">
    <property type="term" value="F:glycosyltransferase activity"/>
    <property type="evidence" value="ECO:0007669"/>
    <property type="project" value="UniProtKB-KW"/>
</dbReference>
<comment type="caution">
    <text evidence="2">The sequence shown here is derived from an EMBL/GenBank/DDBJ whole genome shotgun (WGS) entry which is preliminary data.</text>
</comment>
<evidence type="ECO:0000313" key="2">
    <source>
        <dbReference type="EMBL" id="MDO5970927.1"/>
    </source>
</evidence>
<dbReference type="Gene3D" id="3.90.550.10">
    <property type="entry name" value="Spore Coat Polysaccharide Biosynthesis Protein SpsA, Chain A"/>
    <property type="match status" value="1"/>
</dbReference>
<protein>
    <submittedName>
        <fullName evidence="2">Glycosyltransferase family 2 protein</fullName>
        <ecNumber evidence="2">2.4.-.-</ecNumber>
    </submittedName>
</protein>
<dbReference type="Proteomes" id="UP001176883">
    <property type="component" value="Unassembled WGS sequence"/>
</dbReference>
<keyword evidence="2" id="KW-0328">Glycosyltransferase</keyword>
<dbReference type="CDD" id="cd00761">
    <property type="entry name" value="Glyco_tranf_GTA_type"/>
    <property type="match status" value="1"/>
</dbReference>
<organism evidence="2 3">
    <name type="scientific">Flavivirga aquimarina</name>
    <dbReference type="NCBI Taxonomy" id="2027862"/>
    <lineage>
        <taxon>Bacteria</taxon>
        <taxon>Pseudomonadati</taxon>
        <taxon>Bacteroidota</taxon>
        <taxon>Flavobacteriia</taxon>
        <taxon>Flavobacteriales</taxon>
        <taxon>Flavobacteriaceae</taxon>
        <taxon>Flavivirga</taxon>
    </lineage>
</organism>
<proteinExistence type="predicted"/>
<dbReference type="InterPro" id="IPR001173">
    <property type="entry name" value="Glyco_trans_2-like"/>
</dbReference>
<accession>A0ABT8WCY2</accession>
<gene>
    <name evidence="2" type="ORF">Q4Q35_14035</name>
</gene>
<reference evidence="2" key="1">
    <citation type="submission" date="2023-07" db="EMBL/GenBank/DDBJ databases">
        <title>Two novel species in the genus Flavivirga.</title>
        <authorList>
            <person name="Kwon K."/>
        </authorList>
    </citation>
    <scope>NUCLEOTIDE SEQUENCE</scope>
    <source>
        <strain evidence="2">KCTC 52353</strain>
    </source>
</reference>
<keyword evidence="3" id="KW-1185">Reference proteome</keyword>
<dbReference type="EMBL" id="JAUOEK010000139">
    <property type="protein sequence ID" value="MDO5970927.1"/>
    <property type="molecule type" value="Genomic_DNA"/>
</dbReference>
<dbReference type="EC" id="2.4.-.-" evidence="2"/>
<feature type="domain" description="Glycosyltransferase 2-like" evidence="1">
    <location>
        <begin position="6"/>
        <end position="140"/>
    </location>
</feature>
<evidence type="ECO:0000313" key="3">
    <source>
        <dbReference type="Proteomes" id="UP001176883"/>
    </source>
</evidence>
<dbReference type="RefSeq" id="WP_303278624.1">
    <property type="nucleotide sequence ID" value="NZ_JAUOEK010000139.1"/>
</dbReference>
<keyword evidence="2" id="KW-0808">Transferase</keyword>
<dbReference type="SUPFAM" id="SSF53448">
    <property type="entry name" value="Nucleotide-diphospho-sugar transferases"/>
    <property type="match status" value="1"/>
</dbReference>